<evidence type="ECO:0000256" key="1">
    <source>
        <dbReference type="ARBA" id="ARBA00009075"/>
    </source>
</evidence>
<dbReference type="Pfam" id="PF03573">
    <property type="entry name" value="OprD"/>
    <property type="match status" value="1"/>
</dbReference>
<evidence type="ECO:0000256" key="3">
    <source>
        <dbReference type="ARBA" id="ARBA00022729"/>
    </source>
</evidence>
<protein>
    <recommendedName>
        <fullName evidence="6">Outer membrane porin, OprD family</fullName>
    </recommendedName>
</protein>
<gene>
    <name evidence="4" type="ORF">SYK_15970</name>
</gene>
<dbReference type="Proteomes" id="UP001317742">
    <property type="component" value="Chromosome"/>
</dbReference>
<dbReference type="Gene3D" id="2.40.160.10">
    <property type="entry name" value="Porin"/>
    <property type="match status" value="1"/>
</dbReference>
<dbReference type="InterPro" id="IPR023614">
    <property type="entry name" value="Porin_dom_sf"/>
</dbReference>
<dbReference type="InterPro" id="IPR005318">
    <property type="entry name" value="OM_porin_bac"/>
</dbReference>
<keyword evidence="5" id="KW-1185">Reference proteome</keyword>
<reference evidence="4 5" key="1">
    <citation type="submission" date="2022-08" db="EMBL/GenBank/DDBJ databases">
        <title>Genome Sequence of the sulphate-reducing bacterium, Pseudodesulfovibrio sp. SYK.</title>
        <authorList>
            <person name="Kondo R."/>
            <person name="Kataoka T."/>
        </authorList>
    </citation>
    <scope>NUCLEOTIDE SEQUENCE [LARGE SCALE GENOMIC DNA]</scope>
    <source>
        <strain evidence="4 5">SYK</strain>
    </source>
</reference>
<evidence type="ECO:0008006" key="6">
    <source>
        <dbReference type="Google" id="ProtNLM"/>
    </source>
</evidence>
<keyword evidence="2" id="KW-0813">Transport</keyword>
<proteinExistence type="inferred from homology"/>
<dbReference type="EMBL" id="AP026709">
    <property type="protein sequence ID" value="BDQ37237.1"/>
    <property type="molecule type" value="Genomic_DNA"/>
</dbReference>
<sequence>MQGHFRGELRLYSFDSDFDQENKSNSKDTALGGLFYYQTDPLKNISVGVAARTGFDLGNSKTDSTYMLLPTNDENERFSYGALQEYWIKGEWADTAIKIGAQQVNTPFLNGHDIRLMPKTYRGVSVESKYFDNLLLHAMHFTDIMGWADTDFQSLSHFTDRTGTVTEDRGVSLVGAVWKPLKNLQLEAYDYQFWDMYNDMYGRMKYDHPFNDTFTGYVDLRYLAQNTVGKNLLNKEDSYMLGAGVGIKAYGADLQFVYANIGDDDIENPGGGRLMLLQQVAFSKRAEDNVYAGILQYDFGYLGLTGLTGNTSYGYYDSTESGPNASFDIKEWDFMLRYKFSEALKGWRATARYAIVDGDNSTGGAGYDRNDLRFQLTYKFAFDLNELLD</sequence>
<evidence type="ECO:0000313" key="4">
    <source>
        <dbReference type="EMBL" id="BDQ37237.1"/>
    </source>
</evidence>
<evidence type="ECO:0000313" key="5">
    <source>
        <dbReference type="Proteomes" id="UP001317742"/>
    </source>
</evidence>
<evidence type="ECO:0000256" key="2">
    <source>
        <dbReference type="ARBA" id="ARBA00022448"/>
    </source>
</evidence>
<dbReference type="PANTHER" id="PTHR34596">
    <property type="entry name" value="CHITOPORIN"/>
    <property type="match status" value="1"/>
</dbReference>
<dbReference type="SUPFAM" id="SSF56935">
    <property type="entry name" value="Porins"/>
    <property type="match status" value="1"/>
</dbReference>
<keyword evidence="3" id="KW-0732">Signal</keyword>
<organism evidence="4 5">
    <name type="scientific">Pseudodesulfovibrio nedwellii</name>
    <dbReference type="NCBI Taxonomy" id="2973072"/>
    <lineage>
        <taxon>Bacteria</taxon>
        <taxon>Pseudomonadati</taxon>
        <taxon>Thermodesulfobacteriota</taxon>
        <taxon>Desulfovibrionia</taxon>
        <taxon>Desulfovibrionales</taxon>
        <taxon>Desulfovibrionaceae</taxon>
    </lineage>
</organism>
<accession>A0ABN6S514</accession>
<dbReference type="PANTHER" id="PTHR34596:SF2">
    <property type="entry name" value="CHITOPORIN"/>
    <property type="match status" value="1"/>
</dbReference>
<comment type="similarity">
    <text evidence="1">Belongs to the outer membrane porin (Opr) (TC 1.B.25) family.</text>
</comment>
<name>A0ABN6S514_9BACT</name>